<sequence>MPMALTKKILIYQVLPRLFGNRNVTHQENGSIAENSSGKFNTFDQSILKRIHQLGFTHVWFTGVIRHATQTDYSAFGIPRCHSAVVKGKAGSPYSITDYYDVDPDLAENVVCRMEEWEALIARTHEEGMKVIIDFVPNHVSRQYHSISKPYGIKDLGEDDNVEKSFDPQNNFYYCVGQKFDPQFDLLQNEESPYIEYPAKVTGNDRFDAHPGINDWYEAVKLNYGVDYLAGRQCHFDPIPDTWYKMKDILLFWAGKGVDGFRCDMAEMVPVEFWKFATEAVKLRYPDLIFIGEVYDPNQYRNYIASGFDYLYDKVGMYDCLRGIIRSERPASSITYEWQRTDDIHDHMLYFLENHDEQRIASDFFCGNAWKAIPAIIVLALMRSNPFMLYSGQEFGERGMDKEGFSGLDGRTTIFDYWSPDTLSRAYSDRRKLTDDERALAITYKKILAIANGEKAIREGEFFDLMYVNPASWQFNPREQFAFIRKKDDEVILIISNFSGNHVTANVIIPTHAFEFLHLPEKTVAATDLLTGDTQLVNLKKDTVFPSEIEPFSGRIFKFSVKMNDNEYLFNEHNKDEFPPAHTAEHLLNQLMVRMFGCERSHNAHIERKKSKISYILDHKPSRQEEKEIERTMKQLIEDDLDVTYELKSRYDLPEGIQLDRLPSNAPDMVRLVRIGDYDVCPCIGKHVRSTGQIGKFVMLGTNWDEKTHVFRIRFKIVP</sequence>
<dbReference type="Proteomes" id="UP000216189">
    <property type="component" value="Unassembled WGS sequence"/>
</dbReference>
<keyword evidence="6" id="KW-1185">Reference proteome</keyword>
<protein>
    <submittedName>
        <fullName evidence="5">Alpha-amlyase</fullName>
    </submittedName>
</protein>
<dbReference type="Gene3D" id="3.20.20.80">
    <property type="entry name" value="Glycosidases"/>
    <property type="match status" value="2"/>
</dbReference>
<comment type="caution">
    <text evidence="5">The sequence shown here is derived from an EMBL/GenBank/DDBJ whole genome shotgun (WGS) entry which is preliminary data.</text>
</comment>
<dbReference type="SUPFAM" id="SSF51011">
    <property type="entry name" value="Glycosyl hydrolase domain"/>
    <property type="match status" value="1"/>
</dbReference>
<evidence type="ECO:0000259" key="4">
    <source>
        <dbReference type="SMART" id="SM00863"/>
    </source>
</evidence>
<feature type="domain" description="Glycosyl hydrolase family 13 catalytic" evidence="3">
    <location>
        <begin position="13"/>
        <end position="451"/>
    </location>
</feature>
<evidence type="ECO:0000313" key="5">
    <source>
        <dbReference type="EMBL" id="OYP54998.1"/>
    </source>
</evidence>
<evidence type="ECO:0000256" key="2">
    <source>
        <dbReference type="ARBA" id="ARBA00022833"/>
    </source>
</evidence>
<evidence type="ECO:0000259" key="3">
    <source>
        <dbReference type="SMART" id="SM00642"/>
    </source>
</evidence>
<accession>A0ABX4EGV4</accession>
<dbReference type="SUPFAM" id="SSF55186">
    <property type="entry name" value="ThrRS/AlaRS common domain"/>
    <property type="match status" value="1"/>
</dbReference>
<proteinExistence type="predicted"/>
<dbReference type="EMBL" id="NPJF01000033">
    <property type="protein sequence ID" value="OYP54998.1"/>
    <property type="molecule type" value="Genomic_DNA"/>
</dbReference>
<feature type="domain" description="Threonyl/alanyl tRNA synthetase SAD" evidence="4">
    <location>
        <begin position="670"/>
        <end position="714"/>
    </location>
</feature>
<evidence type="ECO:0000313" key="6">
    <source>
        <dbReference type="Proteomes" id="UP000216189"/>
    </source>
</evidence>
<dbReference type="InterPro" id="IPR012947">
    <property type="entry name" value="tRNA_SAD"/>
</dbReference>
<dbReference type="SMART" id="SM00863">
    <property type="entry name" value="tRNA_SAD"/>
    <property type="match status" value="1"/>
</dbReference>
<dbReference type="SUPFAM" id="SSF51445">
    <property type="entry name" value="(Trans)glycosidases"/>
    <property type="match status" value="1"/>
</dbReference>
<dbReference type="Pfam" id="PF07973">
    <property type="entry name" value="tRNA_SAD"/>
    <property type="match status" value="1"/>
</dbReference>
<keyword evidence="1" id="KW-0479">Metal-binding</keyword>
<dbReference type="Gene3D" id="3.30.980.10">
    <property type="entry name" value="Threonyl-trna Synthetase, Chain A, domain 2"/>
    <property type="match status" value="1"/>
</dbReference>
<dbReference type="PANTHER" id="PTHR10357">
    <property type="entry name" value="ALPHA-AMYLASE FAMILY MEMBER"/>
    <property type="match status" value="1"/>
</dbReference>
<evidence type="ECO:0000256" key="1">
    <source>
        <dbReference type="ARBA" id="ARBA00022723"/>
    </source>
</evidence>
<dbReference type="InterPro" id="IPR018163">
    <property type="entry name" value="Thr/Ala-tRNA-synth_IIc_edit"/>
</dbReference>
<dbReference type="InterPro" id="IPR017853">
    <property type="entry name" value="GH"/>
</dbReference>
<dbReference type="SMART" id="SM00642">
    <property type="entry name" value="Aamy"/>
    <property type="match status" value="1"/>
</dbReference>
<name>A0ABX4EGV4_SEGBR</name>
<dbReference type="InterPro" id="IPR006047">
    <property type="entry name" value="GH13_cat_dom"/>
</dbReference>
<organism evidence="5 6">
    <name type="scientific">Segatella bryantii</name>
    <name type="common">Prevotella bryantii</name>
    <dbReference type="NCBI Taxonomy" id="77095"/>
    <lineage>
        <taxon>Bacteria</taxon>
        <taxon>Pseudomonadati</taxon>
        <taxon>Bacteroidota</taxon>
        <taxon>Bacteroidia</taxon>
        <taxon>Bacteroidales</taxon>
        <taxon>Prevotellaceae</taxon>
        <taxon>Segatella</taxon>
    </lineage>
</organism>
<keyword evidence="2" id="KW-0862">Zinc</keyword>
<reference evidence="5 6" key="1">
    <citation type="submission" date="2017-08" db="EMBL/GenBank/DDBJ databases">
        <title>Comparative genomics of non-oral Prevotella species.</title>
        <authorList>
            <person name="Accetto T."/>
            <person name="Nograsek B."/>
            <person name="Avgustin G."/>
        </authorList>
    </citation>
    <scope>NUCLEOTIDE SEQUENCE [LARGE SCALE GENOMIC DNA]</scope>
    <source>
        <strain evidence="5 6">TC1-1</strain>
    </source>
</reference>
<dbReference type="CDD" id="cd11349">
    <property type="entry name" value="AmyAc_3"/>
    <property type="match status" value="1"/>
</dbReference>
<gene>
    <name evidence="5" type="ORF">CIK91_07835</name>
</gene>
<dbReference type="PANTHER" id="PTHR10357:SF205">
    <property type="entry name" value="O-GLYCOSYL HYDROLASE FAMILY 13"/>
    <property type="match status" value="1"/>
</dbReference>
<dbReference type="Pfam" id="PF00128">
    <property type="entry name" value="Alpha-amylase"/>
    <property type="match status" value="1"/>
</dbReference>